<dbReference type="InterPro" id="IPR001810">
    <property type="entry name" value="F-box_dom"/>
</dbReference>
<feature type="domain" description="F-box" evidence="1">
    <location>
        <begin position="4"/>
        <end position="34"/>
    </location>
</feature>
<accession>A0A3P6EHQ8</accession>
<reference evidence="2" key="1">
    <citation type="submission" date="2018-11" db="EMBL/GenBank/DDBJ databases">
        <authorList>
            <consortium name="Genoscope - CEA"/>
            <person name="William W."/>
        </authorList>
    </citation>
    <scope>NUCLEOTIDE SEQUENCE</scope>
</reference>
<dbReference type="Pfam" id="PF00646">
    <property type="entry name" value="F-box"/>
    <property type="match status" value="1"/>
</dbReference>
<protein>
    <recommendedName>
        <fullName evidence="1">F-box domain-containing protein</fullName>
    </recommendedName>
</protein>
<gene>
    <name evidence="2" type="ORF">BOLC7T44820H</name>
</gene>
<evidence type="ECO:0000313" key="2">
    <source>
        <dbReference type="EMBL" id="VDD39260.1"/>
    </source>
</evidence>
<dbReference type="AlphaFoldDB" id="A0A3P6EHQ8"/>
<dbReference type="InterPro" id="IPR050354">
    <property type="entry name" value="F-box/kelch-repeat_ARATH"/>
</dbReference>
<organism evidence="2">
    <name type="scientific">Brassica oleracea</name>
    <name type="common">Wild cabbage</name>
    <dbReference type="NCBI Taxonomy" id="3712"/>
    <lineage>
        <taxon>Eukaryota</taxon>
        <taxon>Viridiplantae</taxon>
        <taxon>Streptophyta</taxon>
        <taxon>Embryophyta</taxon>
        <taxon>Tracheophyta</taxon>
        <taxon>Spermatophyta</taxon>
        <taxon>Magnoliopsida</taxon>
        <taxon>eudicotyledons</taxon>
        <taxon>Gunneridae</taxon>
        <taxon>Pentapetalae</taxon>
        <taxon>rosids</taxon>
        <taxon>malvids</taxon>
        <taxon>Brassicales</taxon>
        <taxon>Brassicaceae</taxon>
        <taxon>Brassiceae</taxon>
        <taxon>Brassica</taxon>
    </lineage>
</organism>
<dbReference type="PANTHER" id="PTHR24414:SF202">
    <property type="entry name" value="F-BOX DOMAIN-CONTAINING PROTEIN"/>
    <property type="match status" value="1"/>
</dbReference>
<dbReference type="EMBL" id="LR031876">
    <property type="protein sequence ID" value="VDD39260.1"/>
    <property type="molecule type" value="Genomic_DNA"/>
</dbReference>
<name>A0A3P6EHQ8_BRAOL</name>
<proteinExistence type="predicted"/>
<dbReference type="PANTHER" id="PTHR24414">
    <property type="entry name" value="F-BOX/KELCH-REPEAT PROTEIN SKIP4"/>
    <property type="match status" value="1"/>
</dbReference>
<sequence length="234" mass="26689">MTNFLMLPDDLVLNCLARVSRLDYPILSLVSKRLIPIAPCLNKASPLYVCLSLSTDPNPTLWFTLCRPTPNSSKKILIPVWCKKKEKKFNPGFISNLPPCSSSSQVSVVDPNIYFSGGKKKKTFFFSQKIFFKKLLQKKSQILTKHYRIFFKRYTKKNSPNFKGSLDPTSLLVPPTLSMNVARAFHSANLLASVMRKYMFLIPRHKLGIFLQIPSEEICRASGYKSVTLKERSM</sequence>
<evidence type="ECO:0000259" key="1">
    <source>
        <dbReference type="Pfam" id="PF00646"/>
    </source>
</evidence>